<evidence type="ECO:0000313" key="3">
    <source>
        <dbReference type="Proteomes" id="UP000221165"/>
    </source>
</evidence>
<name>A0A2C6L8F3_9APIC</name>
<feature type="region of interest" description="Disordered" evidence="1">
    <location>
        <begin position="190"/>
        <end position="311"/>
    </location>
</feature>
<proteinExistence type="predicted"/>
<dbReference type="VEuPathDB" id="ToxoDB:CSUI_002353"/>
<gene>
    <name evidence="2" type="ORF">CSUI_002353</name>
</gene>
<dbReference type="EMBL" id="MIGC01001002">
    <property type="protein sequence ID" value="PHJ23798.1"/>
    <property type="molecule type" value="Genomic_DNA"/>
</dbReference>
<evidence type="ECO:0000313" key="2">
    <source>
        <dbReference type="EMBL" id="PHJ23798.1"/>
    </source>
</evidence>
<comment type="caution">
    <text evidence="2">The sequence shown here is derived from an EMBL/GenBank/DDBJ whole genome shotgun (WGS) entry which is preliminary data.</text>
</comment>
<reference evidence="2 3" key="1">
    <citation type="journal article" date="2017" name="Int. J. Parasitol.">
        <title>The genome of the protozoan parasite Cystoisospora suis and a reverse vaccinology approach to identify vaccine candidates.</title>
        <authorList>
            <person name="Palmieri N."/>
            <person name="Shrestha A."/>
            <person name="Ruttkowski B."/>
            <person name="Beck T."/>
            <person name="Vogl C."/>
            <person name="Tomley F."/>
            <person name="Blake D.P."/>
            <person name="Joachim A."/>
        </authorList>
    </citation>
    <scope>NUCLEOTIDE SEQUENCE [LARGE SCALE GENOMIC DNA]</scope>
    <source>
        <strain evidence="2 3">Wien I</strain>
    </source>
</reference>
<keyword evidence="3" id="KW-1185">Reference proteome</keyword>
<dbReference type="RefSeq" id="XP_067925472.1">
    <property type="nucleotide sequence ID" value="XM_068062555.1"/>
</dbReference>
<sequence>MHTEQRAVARLRAKAAALGVEVSGQLPPSDLRKAMTTGDLSYMSLSHGFSSPSSFASSSRLPFPSSSSSLGYLVARKDCNDESAPYWTVSRGIVNRFGHACRECKKGIGKNEEAVVRDGRKLRFFYHPECFSGDADPRTQTGSSAHDVRFRAMLSNTTAPPSKGTGKWSVQSYGLRNAVDPVKDRSAFRTRAASVSFSPPPRSGTRNIGATLRYRSVGQALRRNTERTLEHRKAAAARRTQLSGTTDDARRGTPTGEANVRSTTVECSDKSHRLKESQRSGGGKGKAASTLSPEKTMERKRSGRASKNNRK</sequence>
<dbReference type="AlphaFoldDB" id="A0A2C6L8F3"/>
<accession>A0A2C6L8F3</accession>
<dbReference type="Proteomes" id="UP000221165">
    <property type="component" value="Unassembled WGS sequence"/>
</dbReference>
<dbReference type="OrthoDB" id="10024807at2759"/>
<organism evidence="2 3">
    <name type="scientific">Cystoisospora suis</name>
    <dbReference type="NCBI Taxonomy" id="483139"/>
    <lineage>
        <taxon>Eukaryota</taxon>
        <taxon>Sar</taxon>
        <taxon>Alveolata</taxon>
        <taxon>Apicomplexa</taxon>
        <taxon>Conoidasida</taxon>
        <taxon>Coccidia</taxon>
        <taxon>Eucoccidiorida</taxon>
        <taxon>Eimeriorina</taxon>
        <taxon>Sarcocystidae</taxon>
        <taxon>Cystoisospora</taxon>
    </lineage>
</organism>
<feature type="compositionally biased region" description="Basic and acidic residues" evidence="1">
    <location>
        <begin position="223"/>
        <end position="233"/>
    </location>
</feature>
<evidence type="ECO:0000256" key="1">
    <source>
        <dbReference type="SAM" id="MobiDB-lite"/>
    </source>
</evidence>
<dbReference type="GeneID" id="94425766"/>
<feature type="compositionally biased region" description="Basic residues" evidence="1">
    <location>
        <begin position="301"/>
        <end position="311"/>
    </location>
</feature>
<protein>
    <recommendedName>
        <fullName evidence="4">PARP-type domain-containing protein</fullName>
    </recommendedName>
</protein>
<feature type="compositionally biased region" description="Basic and acidic residues" evidence="1">
    <location>
        <begin position="267"/>
        <end position="278"/>
    </location>
</feature>
<evidence type="ECO:0008006" key="4">
    <source>
        <dbReference type="Google" id="ProtNLM"/>
    </source>
</evidence>